<dbReference type="InterPro" id="IPR018062">
    <property type="entry name" value="HTH_AraC-typ_CS"/>
</dbReference>
<dbReference type="InterPro" id="IPR020449">
    <property type="entry name" value="Tscrpt_reg_AraC-type_HTH"/>
</dbReference>
<keyword evidence="2" id="KW-0238">DNA-binding</keyword>
<dbReference type="PROSITE" id="PS00041">
    <property type="entry name" value="HTH_ARAC_FAMILY_1"/>
    <property type="match status" value="1"/>
</dbReference>
<dbReference type="AlphaFoldDB" id="A0A7K1U676"/>
<dbReference type="PRINTS" id="PR00032">
    <property type="entry name" value="HTHARAC"/>
</dbReference>
<dbReference type="InterPro" id="IPR018060">
    <property type="entry name" value="HTH_AraC"/>
</dbReference>
<evidence type="ECO:0000313" key="5">
    <source>
        <dbReference type="EMBL" id="MVT09465.1"/>
    </source>
</evidence>
<dbReference type="EMBL" id="WRXN01000005">
    <property type="protein sequence ID" value="MVT09465.1"/>
    <property type="molecule type" value="Genomic_DNA"/>
</dbReference>
<keyword evidence="3" id="KW-0804">Transcription</keyword>
<dbReference type="Gene3D" id="1.10.10.60">
    <property type="entry name" value="Homeodomain-like"/>
    <property type="match status" value="2"/>
</dbReference>
<dbReference type="SMART" id="SM00342">
    <property type="entry name" value="HTH_ARAC"/>
    <property type="match status" value="1"/>
</dbReference>
<comment type="caution">
    <text evidence="5">The sequence shown here is derived from an EMBL/GenBank/DDBJ whole genome shotgun (WGS) entry which is preliminary data.</text>
</comment>
<proteinExistence type="predicted"/>
<gene>
    <name evidence="5" type="ORF">GO493_14445</name>
</gene>
<evidence type="ECO:0000256" key="2">
    <source>
        <dbReference type="ARBA" id="ARBA00023125"/>
    </source>
</evidence>
<protein>
    <submittedName>
        <fullName evidence="5">AraC family transcriptional regulator</fullName>
    </submittedName>
</protein>
<dbReference type="Pfam" id="PF02311">
    <property type="entry name" value="AraC_binding"/>
    <property type="match status" value="1"/>
</dbReference>
<dbReference type="Pfam" id="PF12833">
    <property type="entry name" value="HTH_18"/>
    <property type="match status" value="1"/>
</dbReference>
<dbReference type="CDD" id="cd06986">
    <property type="entry name" value="cupin_MmsR-like_N"/>
    <property type="match status" value="1"/>
</dbReference>
<dbReference type="SUPFAM" id="SSF46689">
    <property type="entry name" value="Homeodomain-like"/>
    <property type="match status" value="2"/>
</dbReference>
<dbReference type="InterPro" id="IPR037923">
    <property type="entry name" value="HTH-like"/>
</dbReference>
<feature type="domain" description="HTH araC/xylS-type" evidence="4">
    <location>
        <begin position="221"/>
        <end position="319"/>
    </location>
</feature>
<dbReference type="Proteomes" id="UP000461730">
    <property type="component" value="Unassembled WGS sequence"/>
</dbReference>
<dbReference type="SUPFAM" id="SSF51215">
    <property type="entry name" value="Regulatory protein AraC"/>
    <property type="match status" value="1"/>
</dbReference>
<keyword evidence="1" id="KW-0805">Transcription regulation</keyword>
<accession>A0A7K1U676</accession>
<dbReference type="CDD" id="cd00093">
    <property type="entry name" value="HTH_XRE"/>
    <property type="match status" value="1"/>
</dbReference>
<dbReference type="PROSITE" id="PS01124">
    <property type="entry name" value="HTH_ARAC_FAMILY_2"/>
    <property type="match status" value="1"/>
</dbReference>
<dbReference type="InterPro" id="IPR001387">
    <property type="entry name" value="Cro/C1-type_HTH"/>
</dbReference>
<evidence type="ECO:0000313" key="6">
    <source>
        <dbReference type="Proteomes" id="UP000461730"/>
    </source>
</evidence>
<reference evidence="5 6" key="1">
    <citation type="submission" date="2019-12" db="EMBL/GenBank/DDBJ databases">
        <title>Chitinophaga sp. strain ysch24 (GDMCC 1.1355), whole genome shotgun sequence.</title>
        <authorList>
            <person name="Zhang X."/>
        </authorList>
    </citation>
    <scope>NUCLEOTIDE SEQUENCE [LARGE SCALE GENOMIC DNA]</scope>
    <source>
        <strain evidence="6">ysch24</strain>
    </source>
</reference>
<evidence type="ECO:0000256" key="3">
    <source>
        <dbReference type="ARBA" id="ARBA00023163"/>
    </source>
</evidence>
<dbReference type="InterPro" id="IPR003313">
    <property type="entry name" value="AraC-bd"/>
</dbReference>
<name>A0A7K1U676_9BACT</name>
<dbReference type="GO" id="GO:0043565">
    <property type="term" value="F:sequence-specific DNA binding"/>
    <property type="evidence" value="ECO:0007669"/>
    <property type="project" value="InterPro"/>
</dbReference>
<dbReference type="InterPro" id="IPR009057">
    <property type="entry name" value="Homeodomain-like_sf"/>
</dbReference>
<evidence type="ECO:0000259" key="4">
    <source>
        <dbReference type="PROSITE" id="PS01124"/>
    </source>
</evidence>
<organism evidence="5 6">
    <name type="scientific">Chitinophaga tropicalis</name>
    <dbReference type="NCBI Taxonomy" id="2683588"/>
    <lineage>
        <taxon>Bacteria</taxon>
        <taxon>Pseudomonadati</taxon>
        <taxon>Bacteroidota</taxon>
        <taxon>Chitinophagia</taxon>
        <taxon>Chitinophagales</taxon>
        <taxon>Chitinophagaceae</taxon>
        <taxon>Chitinophaga</taxon>
    </lineage>
</organism>
<dbReference type="PANTHER" id="PTHR43280:SF30">
    <property type="entry name" value="MMSAB OPERON REGULATORY PROTEIN"/>
    <property type="match status" value="1"/>
</dbReference>
<dbReference type="Gene3D" id="2.60.120.280">
    <property type="entry name" value="Regulatory protein AraC"/>
    <property type="match status" value="1"/>
</dbReference>
<keyword evidence="6" id="KW-1185">Reference proteome</keyword>
<sequence length="322" mass="37332">MDKIIISFLVKIWLIYAHLIKRMDIMPDNKYAIKKLSEGFEGQLSCILPEATKRFCATHALCRKLYITDIGFYPHAGLHNRERPKGCTQYILIYCIEGEGWYRLYDKTFMVKADQYFILPKLQGHEYGAADKEPWSIYWVHFTGEQAEHLYRFLTPRKQAGPQTVARSPMRQMIFDDILHHLEFMNNTESIVYANCNLYAFITSFKQVQLKTADKKGNSIQTVIALMKDNLDKNLTLEEFAAAVNISASHLSALFREKTKYSPISLFTSLKIQKASQLLQESDYNIKTVASKLGYDDQYHFSRVFKKIMGVSPRKFKETGNN</sequence>
<evidence type="ECO:0000256" key="1">
    <source>
        <dbReference type="ARBA" id="ARBA00023015"/>
    </source>
</evidence>
<dbReference type="PANTHER" id="PTHR43280">
    <property type="entry name" value="ARAC-FAMILY TRANSCRIPTIONAL REGULATOR"/>
    <property type="match status" value="1"/>
</dbReference>
<dbReference type="GO" id="GO:0003700">
    <property type="term" value="F:DNA-binding transcription factor activity"/>
    <property type="evidence" value="ECO:0007669"/>
    <property type="project" value="InterPro"/>
</dbReference>